<keyword evidence="2" id="KW-1003">Cell membrane</keyword>
<dbReference type="EMBL" id="CP076724">
    <property type="protein sequence ID" value="QWV96172.1"/>
    <property type="molecule type" value="Genomic_DNA"/>
</dbReference>
<dbReference type="Pfam" id="PF06271">
    <property type="entry name" value="RDD"/>
    <property type="match status" value="1"/>
</dbReference>
<feature type="transmembrane region" description="Helical" evidence="6">
    <location>
        <begin position="120"/>
        <end position="144"/>
    </location>
</feature>
<dbReference type="PANTHER" id="PTHR36115:SF4">
    <property type="entry name" value="MEMBRANE PROTEIN"/>
    <property type="match status" value="1"/>
</dbReference>
<reference evidence="8 9" key="1">
    <citation type="submission" date="2021-06" db="EMBL/GenBank/DDBJ databases">
        <title>Gemonas diversity in paddy soil.</title>
        <authorList>
            <person name="Liu G."/>
        </authorList>
    </citation>
    <scope>NUCLEOTIDE SEQUENCE [LARGE SCALE GENOMIC DNA]</scope>
    <source>
        <strain evidence="8 9">RG29</strain>
    </source>
</reference>
<evidence type="ECO:0000256" key="4">
    <source>
        <dbReference type="ARBA" id="ARBA00022989"/>
    </source>
</evidence>
<dbReference type="InterPro" id="IPR010432">
    <property type="entry name" value="RDD"/>
</dbReference>
<feature type="transmembrane region" description="Helical" evidence="6">
    <location>
        <begin position="185"/>
        <end position="205"/>
    </location>
</feature>
<evidence type="ECO:0000256" key="5">
    <source>
        <dbReference type="ARBA" id="ARBA00023136"/>
    </source>
</evidence>
<protein>
    <submittedName>
        <fullName evidence="8">RDD family protein</fullName>
    </submittedName>
</protein>
<evidence type="ECO:0000259" key="7">
    <source>
        <dbReference type="Pfam" id="PF06271"/>
    </source>
</evidence>
<sequence length="306" mass="34377">MTKSSKIVVGFWRRFFADFLDALILGIPGYGIGYLFRYTFSAMGMHAIWIGLVCSFLYYGLMHTRLGGGQTPGKRLLGIQVLRRDGQYLSFGKSFLRYLVVSFIFYNGLYGSLINHLPQSTMMAVGSVYLLVIIWSFFACFLMIPLHPLKRGLHDIAADSVVVYKDCFDNEALDQMEDSAKVKRAMVILSVGSCFFAGACIWGLLKFTSGLSGDMAKLTEIQKSLEVEYDVPQVRTNIFNGKAVSLAVVIYVPLATYENKMEKERIRQEVLNKVKTRFNDLDRFGKLRVVIASGFSIGIANFNTSD</sequence>
<feature type="domain" description="RDD" evidence="7">
    <location>
        <begin position="9"/>
        <end position="158"/>
    </location>
</feature>
<evidence type="ECO:0000256" key="6">
    <source>
        <dbReference type="SAM" id="Phobius"/>
    </source>
</evidence>
<feature type="transmembrane region" description="Helical" evidence="6">
    <location>
        <begin position="42"/>
        <end position="61"/>
    </location>
</feature>
<keyword evidence="9" id="KW-1185">Reference proteome</keyword>
<evidence type="ECO:0000313" key="8">
    <source>
        <dbReference type="EMBL" id="QWV96172.1"/>
    </source>
</evidence>
<name>A0ABX8JG36_9BACT</name>
<keyword evidence="5 6" id="KW-0472">Membrane</keyword>
<gene>
    <name evidence="8" type="ORF">KP005_12355</name>
</gene>
<feature type="transmembrane region" description="Helical" evidence="6">
    <location>
        <begin position="15"/>
        <end position="36"/>
    </location>
</feature>
<evidence type="ECO:0000256" key="2">
    <source>
        <dbReference type="ARBA" id="ARBA00022475"/>
    </source>
</evidence>
<feature type="transmembrane region" description="Helical" evidence="6">
    <location>
        <begin position="95"/>
        <end position="114"/>
    </location>
</feature>
<keyword evidence="3 6" id="KW-0812">Transmembrane</keyword>
<dbReference type="PANTHER" id="PTHR36115">
    <property type="entry name" value="PROLINE-RICH ANTIGEN HOMOLOG-RELATED"/>
    <property type="match status" value="1"/>
</dbReference>
<evidence type="ECO:0000313" key="9">
    <source>
        <dbReference type="Proteomes" id="UP000683493"/>
    </source>
</evidence>
<evidence type="ECO:0000256" key="1">
    <source>
        <dbReference type="ARBA" id="ARBA00004651"/>
    </source>
</evidence>
<proteinExistence type="predicted"/>
<organism evidence="8 9">
    <name type="scientific">Geomonas diazotrophica</name>
    <dbReference type="NCBI Taxonomy" id="2843197"/>
    <lineage>
        <taxon>Bacteria</taxon>
        <taxon>Pseudomonadati</taxon>
        <taxon>Thermodesulfobacteriota</taxon>
        <taxon>Desulfuromonadia</taxon>
        <taxon>Geobacterales</taxon>
        <taxon>Geobacteraceae</taxon>
        <taxon>Geomonas</taxon>
    </lineage>
</organism>
<comment type="subcellular location">
    <subcellularLocation>
        <location evidence="1">Cell membrane</location>
        <topology evidence="1">Multi-pass membrane protein</topology>
    </subcellularLocation>
</comment>
<dbReference type="Proteomes" id="UP000683493">
    <property type="component" value="Chromosome"/>
</dbReference>
<dbReference type="InterPro" id="IPR051791">
    <property type="entry name" value="Pra-immunoreactive"/>
</dbReference>
<accession>A0ABX8JG36</accession>
<evidence type="ECO:0000256" key="3">
    <source>
        <dbReference type="ARBA" id="ARBA00022692"/>
    </source>
</evidence>
<keyword evidence="4 6" id="KW-1133">Transmembrane helix</keyword>